<comment type="function">
    <text evidence="2">Required for morphogenesis under gluconeogenic growth conditions.</text>
</comment>
<organism evidence="3 4">
    <name type="scientific">Jeotgalibacillus proteolyticus</name>
    <dbReference type="NCBI Taxonomy" id="2082395"/>
    <lineage>
        <taxon>Bacteria</taxon>
        <taxon>Bacillati</taxon>
        <taxon>Bacillota</taxon>
        <taxon>Bacilli</taxon>
        <taxon>Bacillales</taxon>
        <taxon>Caryophanaceae</taxon>
        <taxon>Jeotgalibacillus</taxon>
    </lineage>
</organism>
<dbReference type="PANTHER" id="PTHR30135:SF3">
    <property type="entry name" value="GLUCONEOGENESIS FACTOR-RELATED"/>
    <property type="match status" value="1"/>
</dbReference>
<comment type="caution">
    <text evidence="3">The sequence shown here is derived from an EMBL/GenBank/DDBJ whole genome shotgun (WGS) entry which is preliminary data.</text>
</comment>
<dbReference type="InterPro" id="IPR010119">
    <property type="entry name" value="Gluconeogen_factor"/>
</dbReference>
<comment type="subcellular location">
    <subcellularLocation>
        <location evidence="2">Cytoplasm</location>
    </subcellularLocation>
</comment>
<dbReference type="EMBL" id="PREZ01000004">
    <property type="protein sequence ID" value="PPA70187.1"/>
    <property type="molecule type" value="Genomic_DNA"/>
</dbReference>
<dbReference type="Gene3D" id="3.40.50.10680">
    <property type="entry name" value="CofD-like domains"/>
    <property type="match status" value="1"/>
</dbReference>
<dbReference type="SUPFAM" id="SSF142338">
    <property type="entry name" value="CofD-like"/>
    <property type="match status" value="1"/>
</dbReference>
<reference evidence="3 4" key="1">
    <citation type="submission" date="2018-02" db="EMBL/GenBank/DDBJ databases">
        <title>Jeotgalibacillus proteolyticum sp. nov. a protease producing bacterium isolated from ocean sediments of Laizhou Bay.</title>
        <authorList>
            <person name="Li Y."/>
        </authorList>
    </citation>
    <scope>NUCLEOTIDE SEQUENCE [LARGE SCALE GENOMIC DNA]</scope>
    <source>
        <strain evidence="3 4">22-7</strain>
    </source>
</reference>
<dbReference type="GO" id="GO:0008360">
    <property type="term" value="P:regulation of cell shape"/>
    <property type="evidence" value="ECO:0007669"/>
    <property type="project" value="UniProtKB-UniRule"/>
</dbReference>
<dbReference type="InterPro" id="IPR038136">
    <property type="entry name" value="CofD-like_dom_sf"/>
</dbReference>
<dbReference type="Pfam" id="PF01933">
    <property type="entry name" value="CofD"/>
    <property type="match status" value="1"/>
</dbReference>
<dbReference type="OrthoDB" id="9783842at2"/>
<comment type="similarity">
    <text evidence="2">Belongs to the gluconeogenesis factor family.</text>
</comment>
<keyword evidence="4" id="KW-1185">Reference proteome</keyword>
<accession>A0A2S5GAX8</accession>
<dbReference type="AlphaFoldDB" id="A0A2S5GAX8"/>
<dbReference type="PANTHER" id="PTHR30135">
    <property type="entry name" value="UNCHARACTERIZED PROTEIN YVCK-RELATED"/>
    <property type="match status" value="1"/>
</dbReference>
<evidence type="ECO:0000313" key="3">
    <source>
        <dbReference type="EMBL" id="PPA70187.1"/>
    </source>
</evidence>
<evidence type="ECO:0000256" key="2">
    <source>
        <dbReference type="HAMAP-Rule" id="MF_00973"/>
    </source>
</evidence>
<dbReference type="GO" id="GO:0043743">
    <property type="term" value="F:LPPG:FO 2-phospho-L-lactate transferase activity"/>
    <property type="evidence" value="ECO:0007669"/>
    <property type="project" value="InterPro"/>
</dbReference>
<dbReference type="InterPro" id="IPR002882">
    <property type="entry name" value="CofD"/>
</dbReference>
<keyword evidence="1 2" id="KW-0963">Cytoplasm</keyword>
<dbReference type="GO" id="GO:0005737">
    <property type="term" value="C:cytoplasm"/>
    <property type="evidence" value="ECO:0007669"/>
    <property type="project" value="UniProtKB-SubCell"/>
</dbReference>
<dbReference type="CDD" id="cd07187">
    <property type="entry name" value="YvcK_like"/>
    <property type="match status" value="1"/>
</dbReference>
<dbReference type="Proteomes" id="UP000239047">
    <property type="component" value="Unassembled WGS sequence"/>
</dbReference>
<evidence type="ECO:0000313" key="4">
    <source>
        <dbReference type="Proteomes" id="UP000239047"/>
    </source>
</evidence>
<gene>
    <name evidence="3" type="ORF">C4B60_11425</name>
</gene>
<protein>
    <recommendedName>
        <fullName evidence="2">Gluconeogenesis factor</fullName>
    </recommendedName>
</protein>
<proteinExistence type="inferred from homology"/>
<sequence>MTPKKSQQGKVVVIGGGTGLSVLLRGLKNHPVDITAIVTVADDGGSSGRIREDLKIPPPGDIRNVLAALSDVEPLVEEMFQYRFASKNELSGHALGNLIIAAMTSITGDFAHGIQEMSKVLNVRGTVLPSANQSILLSAEMEDGSVIKGESKIPFSGKKISRVFLSPEHVKALPQAVEAIEEADMIVIGPGSLYTSILPNLLVKEIGRAVIKSTVPKVYICNLMTQAGETLNYTAADHIRALYKHMGEPFFDYVLVNNEEIPTEVKSLYDKEMAEPVQFDVDRLHGMGLKVVYDKIITYHNGLIRHDTERVAAIITKLMEEKHKRSSHA</sequence>
<dbReference type="RefSeq" id="WP_104058136.1">
    <property type="nucleotide sequence ID" value="NZ_PREZ01000004.1"/>
</dbReference>
<dbReference type="HAMAP" id="MF_00973">
    <property type="entry name" value="Gluconeogen_factor"/>
    <property type="match status" value="1"/>
</dbReference>
<evidence type="ECO:0000256" key="1">
    <source>
        <dbReference type="ARBA" id="ARBA00022490"/>
    </source>
</evidence>
<name>A0A2S5GAX8_9BACL</name>
<dbReference type="NCBIfam" id="TIGR01826">
    <property type="entry name" value="CofD_related"/>
    <property type="match status" value="1"/>
</dbReference>